<dbReference type="EMBL" id="KL363215">
    <property type="protein sequence ID" value="KFD53566.1"/>
    <property type="molecule type" value="Genomic_DNA"/>
</dbReference>
<keyword evidence="3" id="KW-1185">Reference proteome</keyword>
<dbReference type="Proteomes" id="UP000030764">
    <property type="component" value="Unassembled WGS sequence"/>
</dbReference>
<feature type="transmembrane region" description="Helical" evidence="1">
    <location>
        <begin position="54"/>
        <end position="82"/>
    </location>
</feature>
<keyword evidence="1" id="KW-0812">Transmembrane</keyword>
<keyword evidence="1" id="KW-0472">Membrane</keyword>
<protein>
    <submittedName>
        <fullName evidence="2">Uncharacterized protein</fullName>
    </submittedName>
</protein>
<keyword evidence="1" id="KW-1133">Transmembrane helix</keyword>
<evidence type="ECO:0000313" key="2">
    <source>
        <dbReference type="EMBL" id="KFD53566.1"/>
    </source>
</evidence>
<name>A0A085M8M0_9BILA</name>
<evidence type="ECO:0000313" key="3">
    <source>
        <dbReference type="Proteomes" id="UP000030764"/>
    </source>
</evidence>
<accession>A0A085M8M0</accession>
<dbReference type="AlphaFoldDB" id="A0A085M8M0"/>
<reference evidence="2 3" key="1">
    <citation type="journal article" date="2014" name="Nat. Genet.">
        <title>Genome and transcriptome of the porcine whipworm Trichuris suis.</title>
        <authorList>
            <person name="Jex A.R."/>
            <person name="Nejsum P."/>
            <person name="Schwarz E.M."/>
            <person name="Hu L."/>
            <person name="Young N.D."/>
            <person name="Hall R.S."/>
            <person name="Korhonen P.K."/>
            <person name="Liao S."/>
            <person name="Thamsborg S."/>
            <person name="Xia J."/>
            <person name="Xu P."/>
            <person name="Wang S."/>
            <person name="Scheerlinck J.P."/>
            <person name="Hofmann A."/>
            <person name="Sternberg P.W."/>
            <person name="Wang J."/>
            <person name="Gasser R.B."/>
        </authorList>
    </citation>
    <scope>NUCLEOTIDE SEQUENCE [LARGE SCALE GENOMIC DNA]</scope>
    <source>
        <strain evidence="2">DCEP-RM93M</strain>
    </source>
</reference>
<proteinExistence type="predicted"/>
<organism evidence="2 3">
    <name type="scientific">Trichuris suis</name>
    <name type="common">pig whipworm</name>
    <dbReference type="NCBI Taxonomy" id="68888"/>
    <lineage>
        <taxon>Eukaryota</taxon>
        <taxon>Metazoa</taxon>
        <taxon>Ecdysozoa</taxon>
        <taxon>Nematoda</taxon>
        <taxon>Enoplea</taxon>
        <taxon>Dorylaimia</taxon>
        <taxon>Trichinellida</taxon>
        <taxon>Trichuridae</taxon>
        <taxon>Trichuris</taxon>
    </lineage>
</organism>
<gene>
    <name evidence="2" type="ORF">M513_05482</name>
</gene>
<evidence type="ECO:0000256" key="1">
    <source>
        <dbReference type="SAM" id="Phobius"/>
    </source>
</evidence>
<sequence>MSEVVQAMRARSFFTKMCKLEYEFRNPGESLAMTEVYRHVRRFYEVDESISSSFAAVVSLLFLQFLSFLGSLIPLSIIFFCWRVTRARSKRALLFSFLVSIIALWKREAKLIAIAVEVHGGEEATPCCSRRRSSTRFRLFAKISTPFWKVKINNMDYIEDWLVSNRYFPAFELFDITKKEQFTDHNNETCVGFGINTSRPQRSNVGDRRMGSTSPCAGFVRFGWSTYH</sequence>